<dbReference type="EMBL" id="CP098611">
    <property type="protein sequence ID" value="USR93220.1"/>
    <property type="molecule type" value="Genomic_DNA"/>
</dbReference>
<evidence type="ECO:0000313" key="3">
    <source>
        <dbReference type="EMBL" id="USR93220.1"/>
    </source>
</evidence>
<organism evidence="3 4">
    <name type="scientific">Phormidium yuhuli AB48</name>
    <dbReference type="NCBI Taxonomy" id="2940671"/>
    <lineage>
        <taxon>Bacteria</taxon>
        <taxon>Bacillati</taxon>
        <taxon>Cyanobacteriota</taxon>
        <taxon>Cyanophyceae</taxon>
        <taxon>Oscillatoriophycideae</taxon>
        <taxon>Oscillatoriales</taxon>
        <taxon>Oscillatoriaceae</taxon>
        <taxon>Phormidium</taxon>
        <taxon>Phormidium yuhuli</taxon>
    </lineage>
</organism>
<feature type="region of interest" description="Disordered" evidence="2">
    <location>
        <begin position="150"/>
        <end position="181"/>
    </location>
</feature>
<keyword evidence="1" id="KW-0175">Coiled coil</keyword>
<evidence type="ECO:0000313" key="4">
    <source>
        <dbReference type="Proteomes" id="UP001056708"/>
    </source>
</evidence>
<protein>
    <recommendedName>
        <fullName evidence="5">Basic region leucine zipper</fullName>
    </recommendedName>
</protein>
<dbReference type="InterPro" id="IPR054639">
    <property type="entry name" value="Npun_F5560-like"/>
</dbReference>
<reference evidence="3" key="1">
    <citation type="submission" date="2022-06" db="EMBL/GenBank/DDBJ databases">
        <title>Genome sequence of Phormidium yuhuli AB48 isolated from an industrial photobioreactor environment.</title>
        <authorList>
            <person name="Qiu Y."/>
            <person name="Noonan A.J.C."/>
            <person name="Dofher K."/>
            <person name="Koch M."/>
            <person name="Kieft B."/>
            <person name="Lin X."/>
            <person name="Ziels R.M."/>
            <person name="Hallam S.J."/>
        </authorList>
    </citation>
    <scope>NUCLEOTIDE SEQUENCE</scope>
    <source>
        <strain evidence="3">AB48</strain>
    </source>
</reference>
<dbReference type="Proteomes" id="UP001056708">
    <property type="component" value="Chromosome"/>
</dbReference>
<name>A0ABY5AWH5_9CYAN</name>
<dbReference type="NCBIfam" id="NF045622">
    <property type="entry name" value="Npun_F5560_fam"/>
    <property type="match status" value="1"/>
</dbReference>
<gene>
    <name evidence="3" type="ORF">NEA10_17740</name>
</gene>
<evidence type="ECO:0000256" key="2">
    <source>
        <dbReference type="SAM" id="MobiDB-lite"/>
    </source>
</evidence>
<evidence type="ECO:0008006" key="5">
    <source>
        <dbReference type="Google" id="ProtNLM"/>
    </source>
</evidence>
<evidence type="ECO:0000256" key="1">
    <source>
        <dbReference type="SAM" id="Coils"/>
    </source>
</evidence>
<feature type="compositionally biased region" description="Polar residues" evidence="2">
    <location>
        <begin position="150"/>
        <end position="160"/>
    </location>
</feature>
<accession>A0ABY5AWH5</accession>
<keyword evidence="4" id="KW-1185">Reference proteome</keyword>
<feature type="coiled-coil region" evidence="1">
    <location>
        <begin position="58"/>
        <end position="142"/>
    </location>
</feature>
<proteinExistence type="predicted"/>
<sequence length="181" mass="21069">MTESLNPQELRAEVAHLQEEVKMRDQLVQQLSQELFRLVKGSGNATPAASTQGQSEQLQLLHAQLSEVEQQVDFYQQQIAERDRELLQQRQTVQELNDRARMLEQVVQELPEIYKQKFAERLKPVQERVEMLQRENRQLHSELQSVSYRLAQQTRRQSGNLDLPSFEESRQRASLPSFGGA</sequence>